<keyword evidence="2" id="KW-0433">Leucine-rich repeat</keyword>
<keyword evidence="4" id="KW-0611">Plant defense</keyword>
<dbReference type="AlphaFoldDB" id="A0AAW2VHE9"/>
<reference evidence="7" key="2">
    <citation type="journal article" date="2024" name="Plant">
        <title>Genomic evolution and insights into agronomic trait innovations of Sesamum species.</title>
        <authorList>
            <person name="Miao H."/>
            <person name="Wang L."/>
            <person name="Qu L."/>
            <person name="Liu H."/>
            <person name="Sun Y."/>
            <person name="Le M."/>
            <person name="Wang Q."/>
            <person name="Wei S."/>
            <person name="Zheng Y."/>
            <person name="Lin W."/>
            <person name="Duan Y."/>
            <person name="Cao H."/>
            <person name="Xiong S."/>
            <person name="Wang X."/>
            <person name="Wei L."/>
            <person name="Li C."/>
            <person name="Ma Q."/>
            <person name="Ju M."/>
            <person name="Zhao R."/>
            <person name="Li G."/>
            <person name="Mu C."/>
            <person name="Tian Q."/>
            <person name="Mei H."/>
            <person name="Zhang T."/>
            <person name="Gao T."/>
            <person name="Zhang H."/>
        </authorList>
    </citation>
    <scope>NUCLEOTIDE SEQUENCE</scope>
    <source>
        <strain evidence="7">G02</strain>
    </source>
</reference>
<evidence type="ECO:0000256" key="3">
    <source>
        <dbReference type="ARBA" id="ARBA00022741"/>
    </source>
</evidence>
<dbReference type="InterPro" id="IPR002182">
    <property type="entry name" value="NB-ARC"/>
</dbReference>
<dbReference type="PRINTS" id="PR00364">
    <property type="entry name" value="DISEASERSIST"/>
</dbReference>
<evidence type="ECO:0000256" key="4">
    <source>
        <dbReference type="ARBA" id="ARBA00022821"/>
    </source>
</evidence>
<evidence type="ECO:0000256" key="2">
    <source>
        <dbReference type="ARBA" id="ARBA00022614"/>
    </source>
</evidence>
<dbReference type="PANTHER" id="PTHR33463:SF202">
    <property type="entry name" value="NB-ARC DOMAIN-CONTAINING PROTEIN"/>
    <property type="match status" value="1"/>
</dbReference>
<organism evidence="7">
    <name type="scientific">Sesamum radiatum</name>
    <name type="common">Black benniseed</name>
    <dbReference type="NCBI Taxonomy" id="300843"/>
    <lineage>
        <taxon>Eukaryota</taxon>
        <taxon>Viridiplantae</taxon>
        <taxon>Streptophyta</taxon>
        <taxon>Embryophyta</taxon>
        <taxon>Tracheophyta</taxon>
        <taxon>Spermatophyta</taxon>
        <taxon>Magnoliopsida</taxon>
        <taxon>eudicotyledons</taxon>
        <taxon>Gunneridae</taxon>
        <taxon>Pentapetalae</taxon>
        <taxon>asterids</taxon>
        <taxon>lamiids</taxon>
        <taxon>Lamiales</taxon>
        <taxon>Pedaliaceae</taxon>
        <taxon>Sesamum</taxon>
    </lineage>
</organism>
<dbReference type="GO" id="GO:0005524">
    <property type="term" value="F:ATP binding"/>
    <property type="evidence" value="ECO:0007669"/>
    <property type="project" value="UniProtKB-KW"/>
</dbReference>
<dbReference type="GO" id="GO:0043531">
    <property type="term" value="F:ADP binding"/>
    <property type="evidence" value="ECO:0007669"/>
    <property type="project" value="InterPro"/>
</dbReference>
<dbReference type="Gene3D" id="1.10.8.430">
    <property type="entry name" value="Helical domain of apoptotic protease-activating factors"/>
    <property type="match status" value="1"/>
</dbReference>
<reference evidence="7" key="1">
    <citation type="submission" date="2020-06" db="EMBL/GenBank/DDBJ databases">
        <authorList>
            <person name="Li T."/>
            <person name="Hu X."/>
            <person name="Zhang T."/>
            <person name="Song X."/>
            <person name="Zhang H."/>
            <person name="Dai N."/>
            <person name="Sheng W."/>
            <person name="Hou X."/>
            <person name="Wei L."/>
        </authorList>
    </citation>
    <scope>NUCLEOTIDE SEQUENCE</scope>
    <source>
        <strain evidence="7">G02</strain>
        <tissue evidence="7">Leaf</tissue>
    </source>
</reference>
<evidence type="ECO:0000256" key="1">
    <source>
        <dbReference type="ARBA" id="ARBA00008894"/>
    </source>
</evidence>
<accession>A0AAW2VHE9</accession>
<dbReference type="InterPro" id="IPR027417">
    <property type="entry name" value="P-loop_NTPase"/>
</dbReference>
<dbReference type="InterPro" id="IPR050905">
    <property type="entry name" value="Plant_NBS-LRR"/>
</dbReference>
<feature type="domain" description="NB-ARC" evidence="6">
    <location>
        <begin position="165"/>
        <end position="332"/>
    </location>
</feature>
<keyword evidence="5" id="KW-0067">ATP-binding</keyword>
<dbReference type="EMBL" id="JACGWJ010000003">
    <property type="protein sequence ID" value="KAL0429154.1"/>
    <property type="molecule type" value="Genomic_DNA"/>
</dbReference>
<dbReference type="SUPFAM" id="SSF52540">
    <property type="entry name" value="P-loop containing nucleoside triphosphate hydrolases"/>
    <property type="match status" value="1"/>
</dbReference>
<dbReference type="Gene3D" id="3.40.50.300">
    <property type="entry name" value="P-loop containing nucleotide triphosphate hydrolases"/>
    <property type="match status" value="1"/>
</dbReference>
<dbReference type="Pfam" id="PF00931">
    <property type="entry name" value="NB-ARC"/>
    <property type="match status" value="1"/>
</dbReference>
<keyword evidence="3" id="KW-0547">Nucleotide-binding</keyword>
<dbReference type="PANTHER" id="PTHR33463">
    <property type="entry name" value="NB-ARC DOMAIN-CONTAINING PROTEIN-RELATED"/>
    <property type="match status" value="1"/>
</dbReference>
<evidence type="ECO:0000256" key="5">
    <source>
        <dbReference type="ARBA" id="ARBA00022840"/>
    </source>
</evidence>
<comment type="caution">
    <text evidence="7">The sequence shown here is derived from an EMBL/GenBank/DDBJ whole genome shotgun (WGS) entry which is preliminary data.</text>
</comment>
<protein>
    <submittedName>
        <fullName evidence="7">Disease resistance protein</fullName>
    </submittedName>
</protein>
<evidence type="ECO:0000313" key="7">
    <source>
        <dbReference type="EMBL" id="KAL0429154.1"/>
    </source>
</evidence>
<dbReference type="FunFam" id="3.40.50.300:FF:001091">
    <property type="entry name" value="Probable disease resistance protein At1g61300"/>
    <property type="match status" value="1"/>
</dbReference>
<proteinExistence type="inferred from homology"/>
<dbReference type="GO" id="GO:0006952">
    <property type="term" value="P:defense response"/>
    <property type="evidence" value="ECO:0007669"/>
    <property type="project" value="UniProtKB-KW"/>
</dbReference>
<name>A0AAW2VHE9_SESRA</name>
<dbReference type="InterPro" id="IPR042197">
    <property type="entry name" value="Apaf_helical"/>
</dbReference>
<evidence type="ECO:0000259" key="6">
    <source>
        <dbReference type="Pfam" id="PF00931"/>
    </source>
</evidence>
<comment type="similarity">
    <text evidence="1">Belongs to the disease resistance NB-LRR family.</text>
</comment>
<sequence>MEILASVVGSLLAEPCRALFTFLRAKIGNTLHFSANLRALDKEMDYLIERRDHFREHLALAATAGLQVPSQVMDWLGQVNRLDDRVRSLKDKLALRAGNSACSSCLCCSKLSDQVARRLGEARKLTSNAEEFPQGMAGAADPCIVRSTYIPAPTIDDQVTASRNLAKVMDLLSNKDVKRIGIWGMGGVGKTTLVKNINNKLTSPSPDSDSFSIVIWITVSNKTQETELELKKVQKLIADRLKLTLTDESMETRASKLHARLMMEKTFLLILDDVWDPIDLDLVGIPGPEVHKGGKLILTTRSYYVCSQMADHHLKVEVLNEEEAWTLFCRSAREVATSEEVEPLARAITKECAGLPLAIIVVGASLRGRNG</sequence>
<gene>
    <name evidence="7" type="ORF">Sradi_0541400</name>
</gene>